<organism evidence="1">
    <name type="scientific">Oscillatoriales cyanobacterium SpSt-418</name>
    <dbReference type="NCBI Taxonomy" id="2282169"/>
    <lineage>
        <taxon>Bacteria</taxon>
        <taxon>Bacillati</taxon>
        <taxon>Cyanobacteriota</taxon>
        <taxon>Cyanophyceae</taxon>
        <taxon>Oscillatoriophycideae</taxon>
        <taxon>Oscillatoriales</taxon>
    </lineage>
</organism>
<protein>
    <submittedName>
        <fullName evidence="1">Uncharacterized protein</fullName>
    </submittedName>
</protein>
<reference evidence="1" key="1">
    <citation type="journal article" date="2020" name="mSystems">
        <title>Genome- and Community-Level Interaction Insights into Carbon Utilization and Element Cycling Functions of Hydrothermarchaeota in Hydrothermal Sediment.</title>
        <authorList>
            <person name="Zhou Z."/>
            <person name="Liu Y."/>
            <person name="Xu W."/>
            <person name="Pan J."/>
            <person name="Luo Z.H."/>
            <person name="Li M."/>
        </authorList>
    </citation>
    <scope>NUCLEOTIDE SEQUENCE [LARGE SCALE GENOMIC DNA]</scope>
    <source>
        <strain evidence="1">SpSt-418</strain>
    </source>
</reference>
<sequence length="119" mass="13004">MTREQEDTDIAYPGDRTTEFLALLHSRGGVITEQTFYGFLAEMQGILLDCEPCIRVGESYELEGLPPGSCPPEPTESLGGKLICSKGLANKYCTNPKICKGEWPFAPTAPLGYYLNALP</sequence>
<dbReference type="Pfam" id="PF10706">
    <property type="entry name" value="Aminoglyc_resit"/>
    <property type="match status" value="1"/>
</dbReference>
<accession>A0A7C3PCL2</accession>
<evidence type="ECO:0000313" key="1">
    <source>
        <dbReference type="EMBL" id="HFM96355.1"/>
    </source>
</evidence>
<name>A0A7C3PCL2_9CYAN</name>
<dbReference type="InterPro" id="IPR019646">
    <property type="entry name" value="Aminoglyc_AdlTrfase"/>
</dbReference>
<dbReference type="EMBL" id="DSRU01000018">
    <property type="protein sequence ID" value="HFM96355.1"/>
    <property type="molecule type" value="Genomic_DNA"/>
</dbReference>
<dbReference type="AlphaFoldDB" id="A0A7C3PCL2"/>
<dbReference type="Gene3D" id="3.30.460.40">
    <property type="match status" value="1"/>
</dbReference>
<comment type="caution">
    <text evidence="1">The sequence shown here is derived from an EMBL/GenBank/DDBJ whole genome shotgun (WGS) entry which is preliminary data.</text>
</comment>
<proteinExistence type="predicted"/>
<gene>
    <name evidence="1" type="ORF">ENR64_01050</name>
</gene>